<dbReference type="Gene3D" id="3.40.50.150">
    <property type="entry name" value="Vaccinia Virus protein VP39"/>
    <property type="match status" value="1"/>
</dbReference>
<dbReference type="eggNOG" id="COG2227">
    <property type="taxonomic scope" value="Bacteria"/>
</dbReference>
<dbReference type="RefSeq" id="WP_023929407.1">
    <property type="nucleotide sequence ID" value="NZ_KI669458.1"/>
</dbReference>
<dbReference type="EMBL" id="AZJJ01000001">
    <property type="protein sequence ID" value="ETD27575.1"/>
    <property type="molecule type" value="Genomic_DNA"/>
</dbReference>
<dbReference type="AlphaFoldDB" id="V8CKN1"/>
<evidence type="ECO:0008006" key="3">
    <source>
        <dbReference type="Google" id="ProtNLM"/>
    </source>
</evidence>
<evidence type="ECO:0000313" key="1">
    <source>
        <dbReference type="EMBL" id="ETD27575.1"/>
    </source>
</evidence>
<organism evidence="1 2">
    <name type="scientific">Helicobacter canis NCTC 12740</name>
    <dbReference type="NCBI Taxonomy" id="1357399"/>
    <lineage>
        <taxon>Bacteria</taxon>
        <taxon>Pseudomonadati</taxon>
        <taxon>Campylobacterota</taxon>
        <taxon>Epsilonproteobacteria</taxon>
        <taxon>Campylobacterales</taxon>
        <taxon>Helicobacteraceae</taxon>
        <taxon>Helicobacter</taxon>
    </lineage>
</organism>
<gene>
    <name evidence="1" type="ORF">HMPREF2087_00493</name>
</gene>
<accession>V8CKN1</accession>
<dbReference type="HOGENOM" id="CLU_935861_0_0_7"/>
<reference evidence="1 2" key="1">
    <citation type="submission" date="2013-10" db="EMBL/GenBank/DDBJ databases">
        <title>The Genome Sequence of Helicobacter canis NCTC 12740.</title>
        <authorList>
            <consortium name="The Broad Institute Genomics Platform"/>
            <person name="Earl A."/>
            <person name="Fox J.G."/>
            <person name="Shen Z."/>
            <person name="Young S.K."/>
            <person name="Zeng Q."/>
            <person name="Gargeya S."/>
            <person name="Fitzgerald M."/>
            <person name="Abouelleil A."/>
            <person name="Alvarado L."/>
            <person name="Chapman S.B."/>
            <person name="Gainer-Dewar J."/>
            <person name="Goldberg J."/>
            <person name="Griggs A."/>
            <person name="Gujja S."/>
            <person name="Hansen M."/>
            <person name="Howarth C."/>
            <person name="Imamovic A."/>
            <person name="Ireland A."/>
            <person name="Larimer J."/>
            <person name="McCowan C."/>
            <person name="Murphy C."/>
            <person name="Pearson M."/>
            <person name="Poon T.W."/>
            <person name="Priest M."/>
            <person name="Roberts A."/>
            <person name="Saif S."/>
            <person name="Shea T."/>
            <person name="Sykes S."/>
            <person name="Wortman J."/>
            <person name="Nusbaum C."/>
            <person name="Birren B."/>
        </authorList>
    </citation>
    <scope>NUCLEOTIDE SEQUENCE [LARGE SCALE GENOMIC DNA]</scope>
    <source>
        <strain evidence="1 2">NCTC 12740</strain>
    </source>
</reference>
<dbReference type="Pfam" id="PF13489">
    <property type="entry name" value="Methyltransf_23"/>
    <property type="match status" value="1"/>
</dbReference>
<dbReference type="InterPro" id="IPR029063">
    <property type="entry name" value="SAM-dependent_MTases_sf"/>
</dbReference>
<proteinExistence type="predicted"/>
<comment type="caution">
    <text evidence="1">The sequence shown here is derived from an EMBL/GenBank/DDBJ whole genome shotgun (WGS) entry which is preliminary data.</text>
</comment>
<dbReference type="Proteomes" id="UP000018688">
    <property type="component" value="Unassembled WGS sequence"/>
</dbReference>
<protein>
    <recommendedName>
        <fullName evidence="3">Methyltransferase type 11 domain-containing protein</fullName>
    </recommendedName>
</protein>
<evidence type="ECO:0000313" key="2">
    <source>
        <dbReference type="Proteomes" id="UP000018688"/>
    </source>
</evidence>
<dbReference type="STRING" id="1357399.HMPREF2087_00493"/>
<dbReference type="SUPFAM" id="SSF53335">
    <property type="entry name" value="S-adenosyl-L-methionine-dependent methyltransferases"/>
    <property type="match status" value="1"/>
</dbReference>
<name>V8CKN1_9HELI</name>
<sequence>MKKCIICGSDNLVEIKARFRPFLIHRMFAKSPTPTHIAYCQQCGFECASHRPSQEDMQRYYDNYLEEDYIQDRELIEPGYIERFNAESLVVQDNLLACRNALASFLLPYVQDSKLATILDYGGGGGEIIPLELHYAKCFVFDISNKEPVQNISKIQNEDELYTKSFDLIICSHMLEHVSYPMEFMKKFLTLMHKDSLLYIEVPYAEFGWREDSDGAKLIHEHINMFKKETFIEMGKVLGLKIIVCEIFSTSKRFGCPKSIRFLAKKVES</sequence>
<keyword evidence="2" id="KW-1185">Reference proteome</keyword>
<dbReference type="PATRIC" id="fig|1357399.3.peg.517"/>
<dbReference type="OrthoDB" id="5320891at2"/>